<dbReference type="Proteomes" id="UP000443582">
    <property type="component" value="Unassembled WGS sequence"/>
</dbReference>
<dbReference type="SUPFAM" id="SSF51261">
    <property type="entry name" value="Duplicated hybrid motif"/>
    <property type="match status" value="1"/>
</dbReference>
<dbReference type="InterPro" id="IPR016047">
    <property type="entry name" value="M23ase_b-sheet_dom"/>
</dbReference>
<dbReference type="PROSITE" id="PS51257">
    <property type="entry name" value="PROKAR_LIPOPROTEIN"/>
    <property type="match status" value="1"/>
</dbReference>
<comment type="caution">
    <text evidence="2">The sequence shown here is derived from an EMBL/GenBank/DDBJ whole genome shotgun (WGS) entry which is preliminary data.</text>
</comment>
<sequence length="217" mass="24441">MRKLSFYLLFILTVLSCSTLKNGRYIKLTSNYSAKKLANIFNIPQWQIEEFNKNASFKKGETIFLPYKRGIMINRIEGRSISSIDYSRLKSSSRFLWPVPSSKKVSSGFGHRWGRPHEGIDIAARKGTYIVSADSGVVVYSGRKSGYGNIVVVSHAGGLFTIYAHNHKNYARKGQKVSRGQVIAAVGNTGKSTGDHLHFEVRYDSKAFDPLSFFHRH</sequence>
<dbReference type="PANTHER" id="PTHR21666:SF270">
    <property type="entry name" value="MUREIN HYDROLASE ACTIVATOR ENVC"/>
    <property type="match status" value="1"/>
</dbReference>
<evidence type="ECO:0000259" key="1">
    <source>
        <dbReference type="Pfam" id="PF01551"/>
    </source>
</evidence>
<dbReference type="InterPro" id="IPR050570">
    <property type="entry name" value="Cell_wall_metabolism_enzyme"/>
</dbReference>
<name>A0ABY0ID84_9BACT</name>
<dbReference type="InterPro" id="IPR011055">
    <property type="entry name" value="Dup_hybrid_motif"/>
</dbReference>
<dbReference type="PANTHER" id="PTHR21666">
    <property type="entry name" value="PEPTIDASE-RELATED"/>
    <property type="match status" value="1"/>
</dbReference>
<organism evidence="2 3">
    <name type="scientific">Halobacteriovorax vibrionivorans</name>
    <dbReference type="NCBI Taxonomy" id="2152716"/>
    <lineage>
        <taxon>Bacteria</taxon>
        <taxon>Pseudomonadati</taxon>
        <taxon>Bdellovibrionota</taxon>
        <taxon>Bacteriovoracia</taxon>
        <taxon>Bacteriovoracales</taxon>
        <taxon>Halobacteriovoraceae</taxon>
        <taxon>Halobacteriovorax</taxon>
    </lineage>
</organism>
<dbReference type="Gene3D" id="2.70.70.10">
    <property type="entry name" value="Glucose Permease (Domain IIA)"/>
    <property type="match status" value="1"/>
</dbReference>
<dbReference type="EMBL" id="QDKL01000004">
    <property type="protein sequence ID" value="RZF20450.1"/>
    <property type="molecule type" value="Genomic_DNA"/>
</dbReference>
<reference evidence="3" key="1">
    <citation type="journal article" date="2019" name="Int. J. Syst. Evol. Microbiol.">
        <title>Halobacteriovorax valvorus sp. nov., a novel prokaryotic predator isolated from coastal seawater of China.</title>
        <authorList>
            <person name="Chen M.-X."/>
        </authorList>
    </citation>
    <scope>NUCLEOTIDE SEQUENCE [LARGE SCALE GENOMIC DNA]</scope>
    <source>
        <strain evidence="3">BL9</strain>
    </source>
</reference>
<dbReference type="RefSeq" id="WP_115363936.1">
    <property type="nucleotide sequence ID" value="NZ_QDKL01000004.1"/>
</dbReference>
<proteinExistence type="predicted"/>
<gene>
    <name evidence="2" type="ORF">DAY19_14920</name>
</gene>
<keyword evidence="3" id="KW-1185">Reference proteome</keyword>
<accession>A0ABY0ID84</accession>
<feature type="domain" description="M23ase beta-sheet core" evidence="1">
    <location>
        <begin position="116"/>
        <end position="210"/>
    </location>
</feature>
<protein>
    <submittedName>
        <fullName evidence="2">M23 family metallopeptidase</fullName>
    </submittedName>
</protein>
<evidence type="ECO:0000313" key="2">
    <source>
        <dbReference type="EMBL" id="RZF20450.1"/>
    </source>
</evidence>
<dbReference type="Pfam" id="PF01551">
    <property type="entry name" value="Peptidase_M23"/>
    <property type="match status" value="1"/>
</dbReference>
<evidence type="ECO:0000313" key="3">
    <source>
        <dbReference type="Proteomes" id="UP000443582"/>
    </source>
</evidence>
<dbReference type="CDD" id="cd12797">
    <property type="entry name" value="M23_peptidase"/>
    <property type="match status" value="1"/>
</dbReference>